<accession>A0A0F9PUZ7</accession>
<gene>
    <name evidence="1" type="ORF">LCGC14_0797800</name>
</gene>
<dbReference type="EMBL" id="LAZR01002134">
    <property type="protein sequence ID" value="KKN34019.1"/>
    <property type="molecule type" value="Genomic_DNA"/>
</dbReference>
<sequence>MLNIGLLDDVKKVQAKRLRQVRQKDLPFRQMMFELEKASVKKRLFVEARKTPAFTFNHNEMVKLCRLAYDGVEDNTYDFGDKLTEIGDDYNNLKNINKIFSPAGNVVIGHKVLKDYCGEYLSDIEKRDLRNSYGDLKTKIDNVMKSMEDESGTWVSELSLLGREHGVFTGGQHPVLYNIEEMGIKFPELASIAKEMWLYKQKYPNKEISNSYTAKTAAFKRFLEKLETVK</sequence>
<comment type="caution">
    <text evidence="1">The sequence shown here is derived from an EMBL/GenBank/DDBJ whole genome shotgun (WGS) entry which is preliminary data.</text>
</comment>
<proteinExistence type="predicted"/>
<name>A0A0F9PUZ7_9ZZZZ</name>
<evidence type="ECO:0000313" key="1">
    <source>
        <dbReference type="EMBL" id="KKN34019.1"/>
    </source>
</evidence>
<dbReference type="AlphaFoldDB" id="A0A0F9PUZ7"/>
<protein>
    <submittedName>
        <fullName evidence="1">Uncharacterized protein</fullName>
    </submittedName>
</protein>
<reference evidence="1" key="1">
    <citation type="journal article" date="2015" name="Nature">
        <title>Complex archaea that bridge the gap between prokaryotes and eukaryotes.</title>
        <authorList>
            <person name="Spang A."/>
            <person name="Saw J.H."/>
            <person name="Jorgensen S.L."/>
            <person name="Zaremba-Niedzwiedzka K."/>
            <person name="Martijn J."/>
            <person name="Lind A.E."/>
            <person name="van Eijk R."/>
            <person name="Schleper C."/>
            <person name="Guy L."/>
            <person name="Ettema T.J."/>
        </authorList>
    </citation>
    <scope>NUCLEOTIDE SEQUENCE</scope>
</reference>
<organism evidence="1">
    <name type="scientific">marine sediment metagenome</name>
    <dbReference type="NCBI Taxonomy" id="412755"/>
    <lineage>
        <taxon>unclassified sequences</taxon>
        <taxon>metagenomes</taxon>
        <taxon>ecological metagenomes</taxon>
    </lineage>
</organism>